<proteinExistence type="predicted"/>
<name>A0A7R7XHS1_9EURO</name>
<protein>
    <recommendedName>
        <fullName evidence="3">Capsule polysaccharide biosynthesis protein</fullName>
    </recommendedName>
</protein>
<dbReference type="AlphaFoldDB" id="A0A7R7XHS1"/>
<dbReference type="Pfam" id="PF05704">
    <property type="entry name" value="Caps_synth"/>
    <property type="match status" value="1"/>
</dbReference>
<dbReference type="SUPFAM" id="SSF53448">
    <property type="entry name" value="Nucleotide-diphospho-sugar transferases"/>
    <property type="match status" value="1"/>
</dbReference>
<organism evidence="1 2">
    <name type="scientific">Aspergillus puulaauensis</name>
    <dbReference type="NCBI Taxonomy" id="1220207"/>
    <lineage>
        <taxon>Eukaryota</taxon>
        <taxon>Fungi</taxon>
        <taxon>Dikarya</taxon>
        <taxon>Ascomycota</taxon>
        <taxon>Pezizomycotina</taxon>
        <taxon>Eurotiomycetes</taxon>
        <taxon>Eurotiomycetidae</taxon>
        <taxon>Eurotiales</taxon>
        <taxon>Aspergillaceae</taxon>
        <taxon>Aspergillus</taxon>
    </lineage>
</organism>
<dbReference type="Gene3D" id="3.90.550.20">
    <property type="match status" value="1"/>
</dbReference>
<dbReference type="EMBL" id="AP024444">
    <property type="protein sequence ID" value="BCS21591.1"/>
    <property type="molecule type" value="Genomic_DNA"/>
</dbReference>
<evidence type="ECO:0008006" key="3">
    <source>
        <dbReference type="Google" id="ProtNLM"/>
    </source>
</evidence>
<sequence length="455" mass="51413">MRALLATPCQGAFGICDTPSHAVTPRCTTSSWWRIAWDTSMCKTRERTTTPIEAPSTTRYPTDPSKSTMAIDSILHQHGLTAHTPPLADLSDESITAKLKAPAPVTSERNLWAFWDSGFEAIAPWKQRNVINWVRRCGHRWSVRLLDTVPGSSSHIRHFLPREALPDAVWGGLMDGEHSGQHTSELVRLALLYHHGGVFMDVSILLLRDLEDLCWAPLEDENSSYRLSAWYHINMEQVFHSSLAARKHDPFLYRWMQVFLQMWKGRRDAAGLHKHPLVRHLDLFQIKVFNIPADKDWEGFNDYTAILLAFQRVARNRELDGGLDGPAYVQQHLHLLSVSDEMETGFVLGEQLTRLLTLPVEADGEEGETARQYVYNTLGCSSVANYHQGIKYIGVANPVATQWNLTPAEGHDSLQGSWGEQLRYGSVHYQQTRTLEPVKMKEVEATALGPFQVAD</sequence>
<keyword evidence="2" id="KW-1185">Reference proteome</keyword>
<accession>A0A7R7XHS1</accession>
<reference evidence="1" key="1">
    <citation type="submission" date="2021-01" db="EMBL/GenBank/DDBJ databases">
        <authorList>
            <consortium name="Aspergillus puulaauensis MK2 genome sequencing consortium"/>
            <person name="Kazuki M."/>
            <person name="Futagami T."/>
        </authorList>
    </citation>
    <scope>NUCLEOTIDE SEQUENCE</scope>
    <source>
        <strain evidence="1">MK2</strain>
    </source>
</reference>
<gene>
    <name evidence="1" type="ORF">APUU_22023A</name>
</gene>
<reference evidence="1" key="2">
    <citation type="submission" date="2021-02" db="EMBL/GenBank/DDBJ databases">
        <title>Aspergillus puulaauensis MK2 genome sequence.</title>
        <authorList>
            <person name="Futagami T."/>
            <person name="Mori K."/>
            <person name="Kadooka C."/>
            <person name="Tanaka T."/>
        </authorList>
    </citation>
    <scope>NUCLEOTIDE SEQUENCE</scope>
    <source>
        <strain evidence="1">MK2</strain>
    </source>
</reference>
<dbReference type="OrthoDB" id="409543at2759"/>
<evidence type="ECO:0000313" key="1">
    <source>
        <dbReference type="EMBL" id="BCS21591.1"/>
    </source>
</evidence>
<evidence type="ECO:0000313" key="2">
    <source>
        <dbReference type="Proteomes" id="UP000654913"/>
    </source>
</evidence>
<dbReference type="GO" id="GO:0016757">
    <property type="term" value="F:glycosyltransferase activity"/>
    <property type="evidence" value="ECO:0007669"/>
    <property type="project" value="InterPro"/>
</dbReference>
<dbReference type="GeneID" id="64971596"/>
<dbReference type="KEGG" id="apuu:APUU_22023A"/>
<dbReference type="Proteomes" id="UP000654913">
    <property type="component" value="Chromosome 2"/>
</dbReference>
<dbReference type="RefSeq" id="XP_041553785.1">
    <property type="nucleotide sequence ID" value="XM_041700840.1"/>
</dbReference>
<dbReference type="InterPro" id="IPR008441">
    <property type="entry name" value="AfumC-like_glycosyl_Trfase"/>
</dbReference>
<dbReference type="InterPro" id="IPR029044">
    <property type="entry name" value="Nucleotide-diphossugar_trans"/>
</dbReference>